<proteinExistence type="predicted"/>
<comment type="caution">
    <text evidence="1">The sequence shown here is derived from an EMBL/GenBank/DDBJ whole genome shotgun (WGS) entry which is preliminary data.</text>
</comment>
<gene>
    <name evidence="1" type="ORF">Lalb_Chr17g0342671</name>
</gene>
<evidence type="ECO:0000313" key="1">
    <source>
        <dbReference type="EMBL" id="KAE9595809.1"/>
    </source>
</evidence>
<sequence>MNLICALGDARSISNKPCEVLNIRGRSNLLILGLTLNFRISNDEEFASKNRINTSAFQLQFLLSLAYYGKSFYTLTHSKAQALALIWLCKNCRQKRIHENNKIIRNMVIFLTFIYSPNR</sequence>
<evidence type="ECO:0000313" key="2">
    <source>
        <dbReference type="Proteomes" id="UP000447434"/>
    </source>
</evidence>
<name>A0A6A4P7R4_LUPAL</name>
<dbReference type="Proteomes" id="UP000447434">
    <property type="component" value="Chromosome 17"/>
</dbReference>
<reference evidence="2" key="1">
    <citation type="journal article" date="2020" name="Nat. Commun.">
        <title>Genome sequence of the cluster root forming white lupin.</title>
        <authorList>
            <person name="Hufnagel B."/>
            <person name="Marques A."/>
            <person name="Soriano A."/>
            <person name="Marques L."/>
            <person name="Divol F."/>
            <person name="Doumas P."/>
            <person name="Sallet E."/>
            <person name="Mancinotti D."/>
            <person name="Carrere S."/>
            <person name="Marande W."/>
            <person name="Arribat S."/>
            <person name="Keller J."/>
            <person name="Huneau C."/>
            <person name="Blein T."/>
            <person name="Aime D."/>
            <person name="Laguerre M."/>
            <person name="Taylor J."/>
            <person name="Schubert V."/>
            <person name="Nelson M."/>
            <person name="Geu-Flores F."/>
            <person name="Crespi M."/>
            <person name="Gallardo-Guerrero K."/>
            <person name="Delaux P.-M."/>
            <person name="Salse J."/>
            <person name="Berges H."/>
            <person name="Guyot R."/>
            <person name="Gouzy J."/>
            <person name="Peret B."/>
        </authorList>
    </citation>
    <scope>NUCLEOTIDE SEQUENCE [LARGE SCALE GENOMIC DNA]</scope>
    <source>
        <strain evidence="2">cv. Amiga</strain>
    </source>
</reference>
<keyword evidence="2" id="KW-1185">Reference proteome</keyword>
<protein>
    <submittedName>
        <fullName evidence="1">Uncharacterized protein</fullName>
    </submittedName>
</protein>
<accession>A0A6A4P7R4</accession>
<organism evidence="1 2">
    <name type="scientific">Lupinus albus</name>
    <name type="common">White lupine</name>
    <name type="synonym">Lupinus termis</name>
    <dbReference type="NCBI Taxonomy" id="3870"/>
    <lineage>
        <taxon>Eukaryota</taxon>
        <taxon>Viridiplantae</taxon>
        <taxon>Streptophyta</taxon>
        <taxon>Embryophyta</taxon>
        <taxon>Tracheophyta</taxon>
        <taxon>Spermatophyta</taxon>
        <taxon>Magnoliopsida</taxon>
        <taxon>eudicotyledons</taxon>
        <taxon>Gunneridae</taxon>
        <taxon>Pentapetalae</taxon>
        <taxon>rosids</taxon>
        <taxon>fabids</taxon>
        <taxon>Fabales</taxon>
        <taxon>Fabaceae</taxon>
        <taxon>Papilionoideae</taxon>
        <taxon>50 kb inversion clade</taxon>
        <taxon>genistoids sensu lato</taxon>
        <taxon>core genistoids</taxon>
        <taxon>Genisteae</taxon>
        <taxon>Lupinus</taxon>
    </lineage>
</organism>
<dbReference type="AlphaFoldDB" id="A0A6A4P7R4"/>
<dbReference type="EMBL" id="WOCE01000017">
    <property type="protein sequence ID" value="KAE9595809.1"/>
    <property type="molecule type" value="Genomic_DNA"/>
</dbReference>